<comment type="caution">
    <text evidence="10">The sequence shown here is derived from an EMBL/GenBank/DDBJ whole genome shotgun (WGS) entry which is preliminary data.</text>
</comment>
<dbReference type="GO" id="GO:0003676">
    <property type="term" value="F:nucleic acid binding"/>
    <property type="evidence" value="ECO:0007669"/>
    <property type="project" value="InterPro"/>
</dbReference>
<feature type="domain" description="C2H2-type" evidence="9">
    <location>
        <begin position="35"/>
        <end position="64"/>
    </location>
</feature>
<dbReference type="InterPro" id="IPR003604">
    <property type="entry name" value="Matrin/U1-like-C_Znf_C2H2"/>
</dbReference>
<dbReference type="SUPFAM" id="SSF57667">
    <property type="entry name" value="beta-beta-alpha zinc fingers"/>
    <property type="match status" value="3"/>
</dbReference>
<feature type="region of interest" description="Disordered" evidence="8">
    <location>
        <begin position="107"/>
        <end position="143"/>
    </location>
</feature>
<dbReference type="PROSITE" id="PS50157">
    <property type="entry name" value="ZINC_FINGER_C2H2_2"/>
    <property type="match status" value="1"/>
</dbReference>
<evidence type="ECO:0000256" key="8">
    <source>
        <dbReference type="SAM" id="MobiDB-lite"/>
    </source>
</evidence>
<dbReference type="PANTHER" id="PTHR46144:SF6">
    <property type="entry name" value="C2H2-TYPE DOMAIN-CONTAINING PROTEIN"/>
    <property type="match status" value="1"/>
</dbReference>
<keyword evidence="2" id="KW-0479">Metal-binding</keyword>
<reference evidence="10 11" key="1">
    <citation type="submission" date="2020-08" db="EMBL/GenBank/DDBJ databases">
        <title>Aphidius gifuensis genome sequencing and assembly.</title>
        <authorList>
            <person name="Du Z."/>
        </authorList>
    </citation>
    <scope>NUCLEOTIDE SEQUENCE [LARGE SCALE GENOMIC DNA]</scope>
    <source>
        <strain evidence="10">YNYX2018</strain>
        <tissue evidence="10">Adults</tissue>
    </source>
</reference>
<dbReference type="GO" id="GO:0005634">
    <property type="term" value="C:nucleus"/>
    <property type="evidence" value="ECO:0007669"/>
    <property type="project" value="UniProtKB-SubCell"/>
</dbReference>
<keyword evidence="4 7" id="KW-0863">Zinc-finger</keyword>
<dbReference type="OrthoDB" id="434647at2759"/>
<evidence type="ECO:0000256" key="1">
    <source>
        <dbReference type="ARBA" id="ARBA00004123"/>
    </source>
</evidence>
<dbReference type="SMART" id="SM00355">
    <property type="entry name" value="ZnF_C2H2"/>
    <property type="match status" value="3"/>
</dbReference>
<accession>A0A835CYE7</accession>
<keyword evidence="11" id="KW-1185">Reference proteome</keyword>
<protein>
    <recommendedName>
        <fullName evidence="9">C2H2-type domain-containing protein</fullName>
    </recommendedName>
</protein>
<evidence type="ECO:0000256" key="7">
    <source>
        <dbReference type="PROSITE-ProRule" id="PRU00042"/>
    </source>
</evidence>
<dbReference type="Pfam" id="PF12874">
    <property type="entry name" value="zf-met"/>
    <property type="match status" value="3"/>
</dbReference>
<proteinExistence type="predicted"/>
<dbReference type="SMART" id="SM00451">
    <property type="entry name" value="ZnF_U1"/>
    <property type="match status" value="3"/>
</dbReference>
<evidence type="ECO:0000313" key="11">
    <source>
        <dbReference type="Proteomes" id="UP000639338"/>
    </source>
</evidence>
<dbReference type="InterPro" id="IPR051868">
    <property type="entry name" value="ZN346_ZMAT4"/>
</dbReference>
<evidence type="ECO:0000256" key="2">
    <source>
        <dbReference type="ARBA" id="ARBA00022723"/>
    </source>
</evidence>
<keyword evidence="6" id="KW-0539">Nucleus</keyword>
<evidence type="ECO:0000256" key="4">
    <source>
        <dbReference type="ARBA" id="ARBA00022771"/>
    </source>
</evidence>
<name>A0A835CYE7_APHGI</name>
<dbReference type="PROSITE" id="PS00028">
    <property type="entry name" value="ZINC_FINGER_C2H2_1"/>
    <property type="match status" value="3"/>
</dbReference>
<dbReference type="GO" id="GO:0008270">
    <property type="term" value="F:zinc ion binding"/>
    <property type="evidence" value="ECO:0007669"/>
    <property type="project" value="UniProtKB-KW"/>
</dbReference>
<evidence type="ECO:0000259" key="9">
    <source>
        <dbReference type="PROSITE" id="PS50157"/>
    </source>
</evidence>
<dbReference type="Gene3D" id="3.30.160.60">
    <property type="entry name" value="Classic Zinc Finger"/>
    <property type="match status" value="3"/>
</dbReference>
<dbReference type="EMBL" id="JACMRX010000001">
    <property type="protein sequence ID" value="KAF7997565.1"/>
    <property type="molecule type" value="Genomic_DNA"/>
</dbReference>
<gene>
    <name evidence="10" type="ORF">HCN44_006136</name>
</gene>
<evidence type="ECO:0000256" key="5">
    <source>
        <dbReference type="ARBA" id="ARBA00022833"/>
    </source>
</evidence>
<dbReference type="Proteomes" id="UP000639338">
    <property type="component" value="Unassembled WGS sequence"/>
</dbReference>
<keyword evidence="3" id="KW-0677">Repeat</keyword>
<feature type="compositionally biased region" description="Polar residues" evidence="8">
    <location>
        <begin position="130"/>
        <end position="143"/>
    </location>
</feature>
<dbReference type="AlphaFoldDB" id="A0A835CYE7"/>
<evidence type="ECO:0000256" key="6">
    <source>
        <dbReference type="ARBA" id="ARBA00023242"/>
    </source>
</evidence>
<comment type="subcellular location">
    <subcellularLocation>
        <location evidence="1">Nucleus</location>
    </subcellularLocation>
</comment>
<evidence type="ECO:0000313" key="10">
    <source>
        <dbReference type="EMBL" id="KAF7997565.1"/>
    </source>
</evidence>
<dbReference type="PANTHER" id="PTHR46144">
    <property type="entry name" value="ZINC FINGER PROTEIN 385B-LIKE"/>
    <property type="match status" value="1"/>
</dbReference>
<organism evidence="10 11">
    <name type="scientific">Aphidius gifuensis</name>
    <name type="common">Parasitoid wasp</name>
    <dbReference type="NCBI Taxonomy" id="684658"/>
    <lineage>
        <taxon>Eukaryota</taxon>
        <taxon>Metazoa</taxon>
        <taxon>Ecdysozoa</taxon>
        <taxon>Arthropoda</taxon>
        <taxon>Hexapoda</taxon>
        <taxon>Insecta</taxon>
        <taxon>Pterygota</taxon>
        <taxon>Neoptera</taxon>
        <taxon>Endopterygota</taxon>
        <taxon>Hymenoptera</taxon>
        <taxon>Apocrita</taxon>
        <taxon>Ichneumonoidea</taxon>
        <taxon>Braconidae</taxon>
        <taxon>Aphidiinae</taxon>
        <taxon>Aphidius</taxon>
    </lineage>
</organism>
<keyword evidence="5" id="KW-0862">Zinc</keyword>
<dbReference type="InterPro" id="IPR013087">
    <property type="entry name" value="Znf_C2H2_type"/>
</dbReference>
<sequence length="229" mass="26181">MATATHHPIMDASHKNPVIKEADNIESLSTNKALVRCNDCNQFFTSQTVLAAHLQGSRHAKQVRSKVIMASLEEQNFVPFTKNEEKNSLDCRVCNVSVNSIQQLQTHLNGSRHKKKATKGGWNDDELSQDDSSLVASSNNPLMPRTTNRIITLNCELCNKMFNSEAQYEVHTVSRRHVQRLKKNNNKSRKKRFFPYQKKLRSDDRMNMYKKPSLHGHFVSGGFNNNNHC</sequence>
<evidence type="ECO:0000256" key="3">
    <source>
        <dbReference type="ARBA" id="ARBA00022737"/>
    </source>
</evidence>
<dbReference type="InterPro" id="IPR036236">
    <property type="entry name" value="Znf_C2H2_sf"/>
</dbReference>